<keyword evidence="1" id="KW-1133">Transmembrane helix</keyword>
<dbReference type="Proteomes" id="UP000594463">
    <property type="component" value="Chromosome"/>
</dbReference>
<keyword evidence="1" id="KW-0812">Transmembrane</keyword>
<protein>
    <submittedName>
        <fullName evidence="2">Uncharacterized protein</fullName>
    </submittedName>
</protein>
<keyword evidence="1" id="KW-0472">Membrane</keyword>
<proteinExistence type="predicted"/>
<keyword evidence="3" id="KW-1185">Reference proteome</keyword>
<feature type="transmembrane region" description="Helical" evidence="1">
    <location>
        <begin position="38"/>
        <end position="59"/>
    </location>
</feature>
<evidence type="ECO:0000313" key="2">
    <source>
        <dbReference type="EMBL" id="QPM69176.1"/>
    </source>
</evidence>
<dbReference type="RefSeq" id="WP_218111657.1">
    <property type="nucleotide sequence ID" value="NZ_CP065383.1"/>
</dbReference>
<dbReference type="AlphaFoldDB" id="A0A7T1ANI6"/>
<reference evidence="2 3" key="1">
    <citation type="journal article" date="2021" name="Nat. Commun.">
        <title>Isolation of a member of the candidate phylum Atribacteria reveals a unique cell membrane structure.</title>
        <authorList>
            <person name="Taiki K."/>
            <person name="Nobu M.K."/>
            <person name="Kusada H."/>
            <person name="Meng X.-Y."/>
            <person name="Hosoki N."/>
            <person name="Uematsu K."/>
            <person name="Yoshioka H."/>
            <person name="Kamagata Y."/>
            <person name="Tamaki H."/>
        </authorList>
    </citation>
    <scope>NUCLEOTIDE SEQUENCE [LARGE SCALE GENOMIC DNA]</scope>
    <source>
        <strain evidence="2 3">RT761</strain>
    </source>
</reference>
<organism evidence="2 3">
    <name type="scientific">Atribacter laminatus</name>
    <dbReference type="NCBI Taxonomy" id="2847778"/>
    <lineage>
        <taxon>Bacteria</taxon>
        <taxon>Pseudomonadati</taxon>
        <taxon>Atribacterota</taxon>
        <taxon>Atribacteria</taxon>
        <taxon>Atribacterales</taxon>
        <taxon>Atribacteraceae</taxon>
        <taxon>Atribacter</taxon>
    </lineage>
</organism>
<gene>
    <name evidence="2" type="ORF">RT761_02404</name>
</gene>
<evidence type="ECO:0000256" key="1">
    <source>
        <dbReference type="SAM" id="Phobius"/>
    </source>
</evidence>
<name>A0A7T1ANI6_ATRLM</name>
<dbReference type="KEGG" id="alam:RT761_02404"/>
<accession>A0A7T1ANI6</accession>
<evidence type="ECO:0000313" key="3">
    <source>
        <dbReference type="Proteomes" id="UP000594463"/>
    </source>
</evidence>
<dbReference type="EMBL" id="CP065383">
    <property type="protein sequence ID" value="QPM69176.1"/>
    <property type="molecule type" value="Genomic_DNA"/>
</dbReference>
<sequence length="113" mass="13407">MITDDLENKEKAEKIHHLLQGIEEQQQRAKQRFKYRTLPFLIVIAILLFTALYLIYPYLSNFMETIIEIIEEQPNFNHDQKTPYIMAYEIDRRGLPIALISTNIKPPHLDHLS</sequence>